<dbReference type="EMBL" id="JBHFQA010000021">
    <property type="protein sequence ID" value="KAL2080666.1"/>
    <property type="molecule type" value="Genomic_DNA"/>
</dbReference>
<dbReference type="Proteomes" id="UP001591681">
    <property type="component" value="Unassembled WGS sequence"/>
</dbReference>
<evidence type="ECO:0000256" key="5">
    <source>
        <dbReference type="ARBA" id="ARBA00023136"/>
    </source>
</evidence>
<reference evidence="8 9" key="1">
    <citation type="submission" date="2024-09" db="EMBL/GenBank/DDBJ databases">
        <title>A chromosome-level genome assembly of Gray's grenadier anchovy, Coilia grayii.</title>
        <authorList>
            <person name="Fu Z."/>
        </authorList>
    </citation>
    <scope>NUCLEOTIDE SEQUENCE [LARGE SCALE GENOMIC DNA]</scope>
    <source>
        <strain evidence="8">G4</strain>
        <tissue evidence="8">Muscle</tissue>
    </source>
</reference>
<proteinExistence type="inferred from homology"/>
<gene>
    <name evidence="8" type="ORF">ACEWY4_024459</name>
</gene>
<dbReference type="GO" id="GO:0016020">
    <property type="term" value="C:membrane"/>
    <property type="evidence" value="ECO:0007669"/>
    <property type="project" value="UniProtKB-SubCell"/>
</dbReference>
<keyword evidence="3 7" id="KW-0812">Transmembrane</keyword>
<comment type="caution">
    <text evidence="8">The sequence shown here is derived from an EMBL/GenBank/DDBJ whole genome shotgun (WGS) entry which is preliminary data.</text>
</comment>
<feature type="transmembrane region" description="Helical" evidence="7">
    <location>
        <begin position="28"/>
        <end position="49"/>
    </location>
</feature>
<dbReference type="PANTHER" id="PTHR23320">
    <property type="entry name" value="MEMBRANE-SPANNING 4-DOMAINS SUBFAMILY A MS4A -RELATED"/>
    <property type="match status" value="1"/>
</dbReference>
<feature type="transmembrane region" description="Helical" evidence="7">
    <location>
        <begin position="61"/>
        <end position="83"/>
    </location>
</feature>
<dbReference type="InterPro" id="IPR030417">
    <property type="entry name" value="MS4A"/>
</dbReference>
<evidence type="ECO:0000256" key="3">
    <source>
        <dbReference type="ARBA" id="ARBA00022692"/>
    </source>
</evidence>
<accession>A0ABD1J0F0</accession>
<feature type="transmembrane region" description="Helical" evidence="7">
    <location>
        <begin position="161"/>
        <end position="187"/>
    </location>
</feature>
<name>A0ABD1J0F0_9TELE</name>
<evidence type="ECO:0000256" key="1">
    <source>
        <dbReference type="ARBA" id="ARBA00004141"/>
    </source>
</evidence>
<dbReference type="PANTHER" id="PTHR23320:SF128">
    <property type="entry name" value="MEMBRANE-SPANNING 4-DOMAINS SUBFAMILY A MEMBER 4A"/>
    <property type="match status" value="1"/>
</dbReference>
<dbReference type="InterPro" id="IPR007237">
    <property type="entry name" value="CD20-like"/>
</dbReference>
<evidence type="ECO:0000313" key="9">
    <source>
        <dbReference type="Proteomes" id="UP001591681"/>
    </source>
</evidence>
<evidence type="ECO:0000256" key="2">
    <source>
        <dbReference type="ARBA" id="ARBA00009565"/>
    </source>
</evidence>
<keyword evidence="5 7" id="KW-0472">Membrane</keyword>
<dbReference type="Pfam" id="PF04103">
    <property type="entry name" value="CD20"/>
    <property type="match status" value="1"/>
</dbReference>
<sequence>MGIESQDSSPPPGNLTRRQVKGFMRVEPITLGSIQILVGVLFMFLSISLLTPYDLDPPLFISYSTFVFIIGAGPIISGAILIHAGRRPSLCMIKATLVFHFVSLAFSTAIIALLSDHLPYRQNMHHCEHCMQQDLDVAQQHCFKKCTYTVEQNCKYLIDGVLITLVVFVVLELLICIIAILFGLQVLTRGRAQAPRPTQQATGATQKETIDERLSEEVVEEGDVAVEEEPLPAVPYVDPPPPSKS</sequence>
<feature type="region of interest" description="Disordered" evidence="6">
    <location>
        <begin position="195"/>
        <end position="223"/>
    </location>
</feature>
<keyword evidence="9" id="KW-1185">Reference proteome</keyword>
<evidence type="ECO:0000256" key="6">
    <source>
        <dbReference type="SAM" id="MobiDB-lite"/>
    </source>
</evidence>
<comment type="similarity">
    <text evidence="2">Belongs to the MS4A family.</text>
</comment>
<feature type="compositionally biased region" description="Polar residues" evidence="6">
    <location>
        <begin position="196"/>
        <end position="207"/>
    </location>
</feature>
<organism evidence="8 9">
    <name type="scientific">Coilia grayii</name>
    <name type="common">Gray's grenadier anchovy</name>
    <dbReference type="NCBI Taxonomy" id="363190"/>
    <lineage>
        <taxon>Eukaryota</taxon>
        <taxon>Metazoa</taxon>
        <taxon>Chordata</taxon>
        <taxon>Craniata</taxon>
        <taxon>Vertebrata</taxon>
        <taxon>Euteleostomi</taxon>
        <taxon>Actinopterygii</taxon>
        <taxon>Neopterygii</taxon>
        <taxon>Teleostei</taxon>
        <taxon>Clupei</taxon>
        <taxon>Clupeiformes</taxon>
        <taxon>Clupeoidei</taxon>
        <taxon>Engraulidae</taxon>
        <taxon>Coilinae</taxon>
        <taxon>Coilia</taxon>
    </lineage>
</organism>
<comment type="subcellular location">
    <subcellularLocation>
        <location evidence="1">Membrane</location>
        <topology evidence="1">Multi-pass membrane protein</topology>
    </subcellularLocation>
</comment>
<evidence type="ECO:0000256" key="4">
    <source>
        <dbReference type="ARBA" id="ARBA00022989"/>
    </source>
</evidence>
<keyword evidence="4 7" id="KW-1133">Transmembrane helix</keyword>
<dbReference type="AlphaFoldDB" id="A0ABD1J0F0"/>
<protein>
    <submittedName>
        <fullName evidence="8">Uncharacterized protein</fullName>
    </submittedName>
</protein>
<evidence type="ECO:0000256" key="7">
    <source>
        <dbReference type="SAM" id="Phobius"/>
    </source>
</evidence>
<evidence type="ECO:0000313" key="8">
    <source>
        <dbReference type="EMBL" id="KAL2080666.1"/>
    </source>
</evidence>
<feature type="transmembrane region" description="Helical" evidence="7">
    <location>
        <begin position="95"/>
        <end position="114"/>
    </location>
</feature>